<evidence type="ECO:0000313" key="1">
    <source>
        <dbReference type="EMBL" id="JAD20036.1"/>
    </source>
</evidence>
<name>A0A0A8Y1L8_ARUDO</name>
<organism evidence="1">
    <name type="scientific">Arundo donax</name>
    <name type="common">Giant reed</name>
    <name type="synonym">Donax arundinaceus</name>
    <dbReference type="NCBI Taxonomy" id="35708"/>
    <lineage>
        <taxon>Eukaryota</taxon>
        <taxon>Viridiplantae</taxon>
        <taxon>Streptophyta</taxon>
        <taxon>Embryophyta</taxon>
        <taxon>Tracheophyta</taxon>
        <taxon>Spermatophyta</taxon>
        <taxon>Magnoliopsida</taxon>
        <taxon>Liliopsida</taxon>
        <taxon>Poales</taxon>
        <taxon>Poaceae</taxon>
        <taxon>PACMAD clade</taxon>
        <taxon>Arundinoideae</taxon>
        <taxon>Arundineae</taxon>
        <taxon>Arundo</taxon>
    </lineage>
</organism>
<reference evidence="1" key="1">
    <citation type="submission" date="2014-09" db="EMBL/GenBank/DDBJ databases">
        <authorList>
            <person name="Magalhaes I.L.F."/>
            <person name="Oliveira U."/>
            <person name="Santos F.R."/>
            <person name="Vidigal T.H.D.A."/>
            <person name="Brescovit A.D."/>
            <person name="Santos A.J."/>
        </authorList>
    </citation>
    <scope>NUCLEOTIDE SEQUENCE</scope>
    <source>
        <tissue evidence="1">Shoot tissue taken approximately 20 cm above the soil surface</tissue>
    </source>
</reference>
<dbReference type="AlphaFoldDB" id="A0A0A8Y1L8"/>
<sequence length="66" mass="7575">MHDSCFDPTVKRCDFYLRSIRNLSCEKISLARIDLHKLLGCRHMLCGDGFIAGATRPARRSSRHQL</sequence>
<protein>
    <submittedName>
        <fullName evidence="1">Uncharacterized protein</fullName>
    </submittedName>
</protein>
<proteinExistence type="predicted"/>
<reference evidence="1" key="2">
    <citation type="journal article" date="2015" name="Data Brief">
        <title>Shoot transcriptome of the giant reed, Arundo donax.</title>
        <authorList>
            <person name="Barrero R.A."/>
            <person name="Guerrero F.D."/>
            <person name="Moolhuijzen P."/>
            <person name="Goolsby J.A."/>
            <person name="Tidwell J."/>
            <person name="Bellgard S.E."/>
            <person name="Bellgard M.I."/>
        </authorList>
    </citation>
    <scope>NUCLEOTIDE SEQUENCE</scope>
    <source>
        <tissue evidence="1">Shoot tissue taken approximately 20 cm above the soil surface</tissue>
    </source>
</reference>
<accession>A0A0A8Y1L8</accession>
<dbReference type="EMBL" id="GBRH01277859">
    <property type="protein sequence ID" value="JAD20036.1"/>
    <property type="molecule type" value="Transcribed_RNA"/>
</dbReference>